<gene>
    <name evidence="3" type="ORF">D9V32_10380</name>
</gene>
<reference evidence="3 4" key="1">
    <citation type="submission" date="2018-10" db="EMBL/GenBank/DDBJ databases">
        <authorList>
            <person name="Li J."/>
        </authorList>
    </citation>
    <scope>NUCLEOTIDE SEQUENCE [LARGE SCALE GENOMIC DNA]</scope>
    <source>
        <strain evidence="3 4">IF 016277</strain>
    </source>
</reference>
<evidence type="ECO:0000256" key="1">
    <source>
        <dbReference type="SAM" id="MobiDB-lite"/>
    </source>
</evidence>
<feature type="transmembrane region" description="Helical" evidence="2">
    <location>
        <begin position="112"/>
        <end position="134"/>
    </location>
</feature>
<evidence type="ECO:0000313" key="4">
    <source>
        <dbReference type="Proteomes" id="UP000272503"/>
    </source>
</evidence>
<organism evidence="3 4">
    <name type="scientific">Mycetocola tolaasinivorans</name>
    <dbReference type="NCBI Taxonomy" id="76635"/>
    <lineage>
        <taxon>Bacteria</taxon>
        <taxon>Bacillati</taxon>
        <taxon>Actinomycetota</taxon>
        <taxon>Actinomycetes</taxon>
        <taxon>Micrococcales</taxon>
        <taxon>Microbacteriaceae</taxon>
        <taxon>Mycetocola</taxon>
    </lineage>
</organism>
<keyword evidence="4" id="KW-1185">Reference proteome</keyword>
<evidence type="ECO:0000313" key="3">
    <source>
        <dbReference type="EMBL" id="RLP75287.1"/>
    </source>
</evidence>
<dbReference type="AlphaFoldDB" id="A0A3L7A4Y6"/>
<feature type="transmembrane region" description="Helical" evidence="2">
    <location>
        <begin position="140"/>
        <end position="157"/>
    </location>
</feature>
<protein>
    <submittedName>
        <fullName evidence="3">Uncharacterized protein</fullName>
    </submittedName>
</protein>
<sequence>MTGISTDPRATAFAAEVRARLADLGTEEITELTEGLEADLAERLADTDDLGDPAAYAQELRESAGLPAVGTHVPPRPDARERWAARRDRAIALTQHRRVAPLWRFVVSLRPVWWVARGWALFICTGAVGVRLNWLLPADFLGWLLLAAAIVLSVQWGRGAWLGSTLLRVLKVIVSIVAVIALLFMVPTAIHGLSYDEYGSQGSDSDTWEAPPGLTMNGENVKNIFAYDCAGLPLDRVQLFDSAGTPLTLEPADSEGIIRRWDSVSDTDIELQTRTDTSQGPITNAFPLEVVGTTSGLPAPTPTPDPSPAPSSGAGSAAALGVSFPFENARALPGCALPVEGAPADENPPTEDTQGAANAPAIEDTPGTENSPTTDPTPAP</sequence>
<keyword evidence="2" id="KW-1133">Transmembrane helix</keyword>
<accession>A0A3L7A4Y6</accession>
<comment type="caution">
    <text evidence="3">The sequence shown here is derived from an EMBL/GenBank/DDBJ whole genome shotgun (WGS) entry which is preliminary data.</text>
</comment>
<name>A0A3L7A4Y6_9MICO</name>
<dbReference type="Proteomes" id="UP000272503">
    <property type="component" value="Unassembled WGS sequence"/>
</dbReference>
<dbReference type="OrthoDB" id="5185521at2"/>
<dbReference type="RefSeq" id="WP_121648833.1">
    <property type="nucleotide sequence ID" value="NZ_RCUX01000007.1"/>
</dbReference>
<proteinExistence type="predicted"/>
<feature type="compositionally biased region" description="Pro residues" evidence="1">
    <location>
        <begin position="299"/>
        <end position="309"/>
    </location>
</feature>
<keyword evidence="2" id="KW-0472">Membrane</keyword>
<dbReference type="EMBL" id="RCUX01000007">
    <property type="protein sequence ID" value="RLP75287.1"/>
    <property type="molecule type" value="Genomic_DNA"/>
</dbReference>
<keyword evidence="2" id="KW-0812">Transmembrane</keyword>
<feature type="transmembrane region" description="Helical" evidence="2">
    <location>
        <begin position="169"/>
        <end position="190"/>
    </location>
</feature>
<feature type="region of interest" description="Disordered" evidence="1">
    <location>
        <begin position="292"/>
        <end position="317"/>
    </location>
</feature>
<evidence type="ECO:0000256" key="2">
    <source>
        <dbReference type="SAM" id="Phobius"/>
    </source>
</evidence>
<feature type="region of interest" description="Disordered" evidence="1">
    <location>
        <begin position="336"/>
        <end position="380"/>
    </location>
</feature>